<evidence type="ECO:0000313" key="12">
    <source>
        <dbReference type="Proteomes" id="UP001143304"/>
    </source>
</evidence>
<evidence type="ECO:0000259" key="10">
    <source>
        <dbReference type="Pfam" id="PF22150"/>
    </source>
</evidence>
<feature type="domain" description="Type IV pilin Tt1218-like" evidence="10">
    <location>
        <begin position="41"/>
        <end position="116"/>
    </location>
</feature>
<comment type="similarity">
    <text evidence="2">Belongs to the GSP I family.</text>
</comment>
<evidence type="ECO:0000256" key="3">
    <source>
        <dbReference type="ARBA" id="ARBA00022475"/>
    </source>
</evidence>
<dbReference type="EMBL" id="SHNO01000002">
    <property type="protein sequence ID" value="MCX2979143.1"/>
    <property type="molecule type" value="Genomic_DNA"/>
</dbReference>
<dbReference type="PANTHER" id="PTHR38779:SF2">
    <property type="entry name" value="TYPE II SECRETION SYSTEM PROTEIN I-RELATED"/>
    <property type="match status" value="1"/>
</dbReference>
<sequence length="188" mass="20663">MPGSMTMPSDLSSTKQSGFTLLEVLIAMIIIATGLLGVASMQLMSFQNSQGAYMRSQATVLATDMLDRMRSNKPGRQSGSYSALTLDEKEDVPEKKTCMILDSGCSAADIASQDVYEWSRHFWNLEDQDGYKPTLPGARATVTQTAGTDEYIVTVFWKQRDWDVDADGNAERGATIENSVQLRTIISD</sequence>
<evidence type="ECO:0000256" key="4">
    <source>
        <dbReference type="ARBA" id="ARBA00022481"/>
    </source>
</evidence>
<dbReference type="InterPro" id="IPR013362">
    <property type="entry name" value="Pilus_4_PilV"/>
</dbReference>
<keyword evidence="5" id="KW-0997">Cell inner membrane</keyword>
<keyword evidence="7 9" id="KW-1133">Transmembrane helix</keyword>
<feature type="transmembrane region" description="Helical" evidence="9">
    <location>
        <begin position="20"/>
        <end position="39"/>
    </location>
</feature>
<dbReference type="InterPro" id="IPR054402">
    <property type="entry name" value="Tt1218-like_dom"/>
</dbReference>
<protein>
    <submittedName>
        <fullName evidence="11">Type IV pilus modification protein PilV</fullName>
    </submittedName>
</protein>
<evidence type="ECO:0000256" key="2">
    <source>
        <dbReference type="ARBA" id="ARBA00008358"/>
    </source>
</evidence>
<accession>A0ABT3TA37</accession>
<keyword evidence="6 9" id="KW-0812">Transmembrane</keyword>
<gene>
    <name evidence="11" type="primary">pilV</name>
    <name evidence="11" type="ORF">EYC82_17530</name>
</gene>
<evidence type="ECO:0000256" key="5">
    <source>
        <dbReference type="ARBA" id="ARBA00022519"/>
    </source>
</evidence>
<reference evidence="11" key="1">
    <citation type="submission" date="2019-02" db="EMBL/GenBank/DDBJ databases">
        <authorList>
            <person name="Li S.-H."/>
        </authorList>
    </citation>
    <scope>NUCLEOTIDE SEQUENCE</scope>
    <source>
        <strain evidence="11">IMCC11814</strain>
    </source>
</reference>
<evidence type="ECO:0000313" key="11">
    <source>
        <dbReference type="EMBL" id="MCX2979143.1"/>
    </source>
</evidence>
<dbReference type="InterPro" id="IPR012902">
    <property type="entry name" value="N_methyl_site"/>
</dbReference>
<dbReference type="Proteomes" id="UP001143304">
    <property type="component" value="Unassembled WGS sequence"/>
</dbReference>
<dbReference type="Pfam" id="PF07963">
    <property type="entry name" value="N_methyl"/>
    <property type="match status" value="1"/>
</dbReference>
<organism evidence="11 12">
    <name type="scientific">Candidatus Marimicrobium litorale</name>
    <dbReference type="NCBI Taxonomy" id="2518991"/>
    <lineage>
        <taxon>Bacteria</taxon>
        <taxon>Pseudomonadati</taxon>
        <taxon>Pseudomonadota</taxon>
        <taxon>Gammaproteobacteria</taxon>
        <taxon>Cellvibrionales</taxon>
        <taxon>Halieaceae</taxon>
        <taxon>Marimicrobium</taxon>
    </lineage>
</organism>
<evidence type="ECO:0000256" key="6">
    <source>
        <dbReference type="ARBA" id="ARBA00022692"/>
    </source>
</evidence>
<comment type="subcellular location">
    <subcellularLocation>
        <location evidence="1">Cell inner membrane</location>
        <topology evidence="1">Single-pass membrane protein</topology>
    </subcellularLocation>
</comment>
<evidence type="ECO:0000256" key="8">
    <source>
        <dbReference type="ARBA" id="ARBA00023136"/>
    </source>
</evidence>
<dbReference type="PANTHER" id="PTHR38779">
    <property type="entry name" value="TYPE II SECRETION SYSTEM PROTEIN I-RELATED"/>
    <property type="match status" value="1"/>
</dbReference>
<keyword evidence="4" id="KW-0488">Methylation</keyword>
<keyword evidence="12" id="KW-1185">Reference proteome</keyword>
<dbReference type="Pfam" id="PF22150">
    <property type="entry name" value="Tt1218-like"/>
    <property type="match status" value="1"/>
</dbReference>
<dbReference type="NCBIfam" id="TIGR02523">
    <property type="entry name" value="type_IV_pilV"/>
    <property type="match status" value="1"/>
</dbReference>
<evidence type="ECO:0000256" key="1">
    <source>
        <dbReference type="ARBA" id="ARBA00004377"/>
    </source>
</evidence>
<dbReference type="PROSITE" id="PS00409">
    <property type="entry name" value="PROKAR_NTER_METHYL"/>
    <property type="match status" value="1"/>
</dbReference>
<proteinExistence type="inferred from homology"/>
<dbReference type="NCBIfam" id="TIGR02532">
    <property type="entry name" value="IV_pilin_GFxxxE"/>
    <property type="match status" value="1"/>
</dbReference>
<keyword evidence="8 9" id="KW-0472">Membrane</keyword>
<evidence type="ECO:0000256" key="9">
    <source>
        <dbReference type="SAM" id="Phobius"/>
    </source>
</evidence>
<keyword evidence="3" id="KW-1003">Cell membrane</keyword>
<dbReference type="InterPro" id="IPR010052">
    <property type="entry name" value="T2SS_protein-GspI"/>
</dbReference>
<comment type="caution">
    <text evidence="11">The sequence shown here is derived from an EMBL/GenBank/DDBJ whole genome shotgun (WGS) entry which is preliminary data.</text>
</comment>
<evidence type="ECO:0000256" key="7">
    <source>
        <dbReference type="ARBA" id="ARBA00022989"/>
    </source>
</evidence>
<name>A0ABT3TA37_9GAMM</name>